<sequence length="148" mass="16390">MKLALVFYLNTVILSANGGLVKNMFDEVHKLKHSIFENVVGTIAKETKIVVGEIGDLLHIGKNKKATPSNQDTRTTTSVNKLTSAIMFNNNKDINDFKEVNTGNTLKKSTLPYLNIAKENEDSSNDYNYGEGIISPRMGKIATNIKEK</sequence>
<evidence type="ECO:0000313" key="2">
    <source>
        <dbReference type="EMBL" id="CAH0731779.1"/>
    </source>
</evidence>
<name>A0A8J9V813_9NEOP</name>
<keyword evidence="3" id="KW-1185">Reference proteome</keyword>
<dbReference type="OrthoDB" id="6911025at2759"/>
<keyword evidence="1" id="KW-0732">Signal</keyword>
<reference evidence="2" key="1">
    <citation type="submission" date="2021-12" db="EMBL/GenBank/DDBJ databases">
        <authorList>
            <person name="Martin H S."/>
        </authorList>
    </citation>
    <scope>NUCLEOTIDE SEQUENCE</scope>
</reference>
<organism evidence="2 3">
    <name type="scientific">Brenthis ino</name>
    <name type="common">lesser marbled fritillary</name>
    <dbReference type="NCBI Taxonomy" id="405034"/>
    <lineage>
        <taxon>Eukaryota</taxon>
        <taxon>Metazoa</taxon>
        <taxon>Ecdysozoa</taxon>
        <taxon>Arthropoda</taxon>
        <taxon>Hexapoda</taxon>
        <taxon>Insecta</taxon>
        <taxon>Pterygota</taxon>
        <taxon>Neoptera</taxon>
        <taxon>Endopterygota</taxon>
        <taxon>Lepidoptera</taxon>
        <taxon>Glossata</taxon>
        <taxon>Ditrysia</taxon>
        <taxon>Papilionoidea</taxon>
        <taxon>Nymphalidae</taxon>
        <taxon>Heliconiinae</taxon>
        <taxon>Argynnini</taxon>
        <taxon>Brenthis</taxon>
    </lineage>
</organism>
<dbReference type="Proteomes" id="UP000838878">
    <property type="component" value="Chromosome 9"/>
</dbReference>
<proteinExistence type="predicted"/>
<dbReference type="AlphaFoldDB" id="A0A8J9V813"/>
<gene>
    <name evidence="2" type="ORF">BINO364_LOCUS16568</name>
</gene>
<protein>
    <submittedName>
        <fullName evidence="2">Uncharacterized protein</fullName>
    </submittedName>
</protein>
<feature type="chain" id="PRO_5035431365" evidence="1">
    <location>
        <begin position="19"/>
        <end position="148"/>
    </location>
</feature>
<evidence type="ECO:0000256" key="1">
    <source>
        <dbReference type="SAM" id="SignalP"/>
    </source>
</evidence>
<feature type="non-terminal residue" evidence="2">
    <location>
        <position position="148"/>
    </location>
</feature>
<accession>A0A8J9V813</accession>
<evidence type="ECO:0000313" key="3">
    <source>
        <dbReference type="Proteomes" id="UP000838878"/>
    </source>
</evidence>
<dbReference type="EMBL" id="OV170229">
    <property type="protein sequence ID" value="CAH0731779.1"/>
    <property type="molecule type" value="Genomic_DNA"/>
</dbReference>
<feature type="signal peptide" evidence="1">
    <location>
        <begin position="1"/>
        <end position="18"/>
    </location>
</feature>